<dbReference type="SUPFAM" id="SSF52467">
    <property type="entry name" value="DHS-like NAD/FAD-binding domain"/>
    <property type="match status" value="1"/>
</dbReference>
<keyword evidence="9" id="KW-0862">Zinc</keyword>
<evidence type="ECO:0000256" key="1">
    <source>
        <dbReference type="ARBA" id="ARBA00000952"/>
    </source>
</evidence>
<evidence type="ECO:0000256" key="11">
    <source>
        <dbReference type="ARBA" id="ARBA00023256"/>
    </source>
</evidence>
<organism evidence="13 14">
    <name type="scientific">Potamilus streckersoni</name>
    <dbReference type="NCBI Taxonomy" id="2493646"/>
    <lineage>
        <taxon>Eukaryota</taxon>
        <taxon>Metazoa</taxon>
        <taxon>Spiralia</taxon>
        <taxon>Lophotrochozoa</taxon>
        <taxon>Mollusca</taxon>
        <taxon>Bivalvia</taxon>
        <taxon>Autobranchia</taxon>
        <taxon>Heteroconchia</taxon>
        <taxon>Palaeoheterodonta</taxon>
        <taxon>Unionida</taxon>
        <taxon>Unionoidea</taxon>
        <taxon>Unionidae</taxon>
        <taxon>Ambleminae</taxon>
        <taxon>Lampsilini</taxon>
        <taxon>Potamilus</taxon>
    </lineage>
</organism>
<dbReference type="PANTHER" id="PTHR11703:SF0">
    <property type="entry name" value="DEOXYHYPUSINE SYNTHASE"/>
    <property type="match status" value="1"/>
</dbReference>
<dbReference type="NCBIfam" id="TIGR00321">
    <property type="entry name" value="dhys"/>
    <property type="match status" value="1"/>
</dbReference>
<keyword evidence="8" id="KW-0863">Zinc-finger</keyword>
<reference evidence="13" key="2">
    <citation type="journal article" date="2021" name="Genome Biol. Evol.">
        <title>Developing a high-quality reference genome for a parasitic bivalve with doubly uniparental inheritance (Bivalvia: Unionida).</title>
        <authorList>
            <person name="Smith C.H."/>
        </authorList>
    </citation>
    <scope>NUCLEOTIDE SEQUENCE</scope>
    <source>
        <strain evidence="13">CHS0354</strain>
        <tissue evidence="13">Mantle</tissue>
    </source>
</reference>
<dbReference type="Pfam" id="PF01916">
    <property type="entry name" value="DS"/>
    <property type="match status" value="1"/>
</dbReference>
<comment type="catalytic activity">
    <reaction evidence="1">
        <text>[eIF5A protein]-L-lysine + spermidine = [eIF5A protein]-deoxyhypusine + propane-1,3-diamine</text>
        <dbReference type="Rhea" id="RHEA:33299"/>
        <dbReference type="Rhea" id="RHEA-COMP:10143"/>
        <dbReference type="Rhea" id="RHEA-COMP:10144"/>
        <dbReference type="ChEBI" id="CHEBI:29969"/>
        <dbReference type="ChEBI" id="CHEBI:57484"/>
        <dbReference type="ChEBI" id="CHEBI:57834"/>
        <dbReference type="ChEBI" id="CHEBI:82657"/>
        <dbReference type="EC" id="2.5.1.46"/>
    </reaction>
</comment>
<evidence type="ECO:0000256" key="8">
    <source>
        <dbReference type="ARBA" id="ARBA00022771"/>
    </source>
</evidence>
<dbReference type="InterPro" id="IPR007588">
    <property type="entry name" value="Znf_FLYWCH"/>
</dbReference>
<sequence>MASYTLSQMGKTKLCFEGFQYVKNKVRGDKTYWRCSKRICGGRAITEDNAGELFDIKTTKEHCHLPEGEEDEDDMDDYESDDDFEMDVSFHSDVHQDTPFRDKNLKDNPLMANSLKEAPSLAVDAVHVKSNPILDGVTVKGYDFNKGVDYEALLKTYYRCGFQATNFGKAVEEINRMITKKHEEIPADKQDKLNLNPCGREKTNCTIFLGYTSNLISSGVREVIRYLAEHNMVDCIVTTAGGIEEDFIKCLAHTYLGDFSLKGAELREKGLNRIGNLLVPNDNYCKFEDWIMPILDQLLKEQNDEGIVWTPSKLIHRLGKEIDHPESVYYWAYKNNIPVFCPAITDGSLGDMLYFHSYKNPGLVLDIIEDIRRINSQAVLAINTGMIILGGGLVKHHTCNANLMRNGADYSVYINTASEFDGSDSGASPDEAVSWGKIKKTATPVKLCSEATLVFPLIVAETFAKREMEFK</sequence>
<dbReference type="FunFam" id="3.40.910.10:FF:000001">
    <property type="entry name" value="Probable deoxyhypusine synthase"/>
    <property type="match status" value="1"/>
</dbReference>
<name>A0AAE0SZS2_9BIVA</name>
<keyword evidence="10" id="KW-0520">NAD</keyword>
<dbReference type="InterPro" id="IPR036982">
    <property type="entry name" value="Deoxyhypusine_synthase_sf"/>
</dbReference>
<keyword evidence="11" id="KW-0386">Hypusine biosynthesis</keyword>
<dbReference type="InterPro" id="IPR002773">
    <property type="entry name" value="Deoxyhypusine_synthase"/>
</dbReference>
<evidence type="ECO:0000256" key="9">
    <source>
        <dbReference type="ARBA" id="ARBA00022833"/>
    </source>
</evidence>
<dbReference type="GO" id="GO:0034038">
    <property type="term" value="F:deoxyhypusine synthase activity"/>
    <property type="evidence" value="ECO:0007669"/>
    <property type="project" value="UniProtKB-EC"/>
</dbReference>
<evidence type="ECO:0000259" key="12">
    <source>
        <dbReference type="Pfam" id="PF04500"/>
    </source>
</evidence>
<dbReference type="InterPro" id="IPR029035">
    <property type="entry name" value="DHS-like_NAD/FAD-binding_dom"/>
</dbReference>
<keyword evidence="7" id="KW-0479">Metal-binding</keyword>
<feature type="domain" description="FLYWCH-type" evidence="12">
    <location>
        <begin position="4"/>
        <end position="64"/>
    </location>
</feature>
<keyword evidence="14" id="KW-1185">Reference proteome</keyword>
<dbReference type="PANTHER" id="PTHR11703">
    <property type="entry name" value="DEOXYHYPUSINE SYNTHASE"/>
    <property type="match status" value="1"/>
</dbReference>
<accession>A0AAE0SZS2</accession>
<dbReference type="AlphaFoldDB" id="A0AAE0SZS2"/>
<protein>
    <recommendedName>
        <fullName evidence="5">deoxyhypusine synthase</fullName>
        <ecNumber evidence="5">2.5.1.46</ecNumber>
    </recommendedName>
</protein>
<evidence type="ECO:0000256" key="6">
    <source>
        <dbReference type="ARBA" id="ARBA00022679"/>
    </source>
</evidence>
<comment type="caution">
    <text evidence="13">The sequence shown here is derived from an EMBL/GenBank/DDBJ whole genome shotgun (WGS) entry which is preliminary data.</text>
</comment>
<dbReference type="Pfam" id="PF04500">
    <property type="entry name" value="FLYWCH"/>
    <property type="match status" value="1"/>
</dbReference>
<keyword evidence="6" id="KW-0808">Transferase</keyword>
<proteinExistence type="inferred from homology"/>
<dbReference type="Gene3D" id="2.20.25.240">
    <property type="match status" value="1"/>
</dbReference>
<evidence type="ECO:0000313" key="14">
    <source>
        <dbReference type="Proteomes" id="UP001195483"/>
    </source>
</evidence>
<evidence type="ECO:0000256" key="2">
    <source>
        <dbReference type="ARBA" id="ARBA00001911"/>
    </source>
</evidence>
<dbReference type="Proteomes" id="UP001195483">
    <property type="component" value="Unassembled WGS sequence"/>
</dbReference>
<evidence type="ECO:0000256" key="7">
    <source>
        <dbReference type="ARBA" id="ARBA00022723"/>
    </source>
</evidence>
<reference evidence="13" key="3">
    <citation type="submission" date="2023-05" db="EMBL/GenBank/DDBJ databases">
        <authorList>
            <person name="Smith C.H."/>
        </authorList>
    </citation>
    <scope>NUCLEOTIDE SEQUENCE</scope>
    <source>
        <strain evidence="13">CHS0354</strain>
        <tissue evidence="13">Mantle</tissue>
    </source>
</reference>
<evidence type="ECO:0000256" key="3">
    <source>
        <dbReference type="ARBA" id="ARBA00005041"/>
    </source>
</evidence>
<dbReference type="GO" id="GO:0005737">
    <property type="term" value="C:cytoplasm"/>
    <property type="evidence" value="ECO:0007669"/>
    <property type="project" value="TreeGrafter"/>
</dbReference>
<reference evidence="13" key="1">
    <citation type="journal article" date="2021" name="Genome Biol. Evol.">
        <title>A High-Quality Reference Genome for a Parasitic Bivalve with Doubly Uniparental Inheritance (Bivalvia: Unionida).</title>
        <authorList>
            <person name="Smith C.H."/>
        </authorList>
    </citation>
    <scope>NUCLEOTIDE SEQUENCE</scope>
    <source>
        <strain evidence="13">CHS0354</strain>
    </source>
</reference>
<evidence type="ECO:0000313" key="13">
    <source>
        <dbReference type="EMBL" id="KAK3600986.1"/>
    </source>
</evidence>
<gene>
    <name evidence="13" type="ORF">CHS0354_008097</name>
</gene>
<evidence type="ECO:0000256" key="4">
    <source>
        <dbReference type="ARBA" id="ARBA00009892"/>
    </source>
</evidence>
<dbReference type="EMBL" id="JAEAOA010000546">
    <property type="protein sequence ID" value="KAK3600986.1"/>
    <property type="molecule type" value="Genomic_DNA"/>
</dbReference>
<dbReference type="Gene3D" id="3.40.910.10">
    <property type="entry name" value="Deoxyhypusine synthase"/>
    <property type="match status" value="1"/>
</dbReference>
<comment type="pathway">
    <text evidence="3">Protein modification; eIF5A hypusination.</text>
</comment>
<evidence type="ECO:0000256" key="5">
    <source>
        <dbReference type="ARBA" id="ARBA00012683"/>
    </source>
</evidence>
<dbReference type="EC" id="2.5.1.46" evidence="5"/>
<comment type="similarity">
    <text evidence="4">Belongs to the deoxyhypusine synthase family.</text>
</comment>
<dbReference type="GO" id="GO:0008270">
    <property type="term" value="F:zinc ion binding"/>
    <property type="evidence" value="ECO:0007669"/>
    <property type="project" value="UniProtKB-KW"/>
</dbReference>
<evidence type="ECO:0000256" key="10">
    <source>
        <dbReference type="ARBA" id="ARBA00023027"/>
    </source>
</evidence>
<comment type="cofactor">
    <cofactor evidence="2">
        <name>NAD(+)</name>
        <dbReference type="ChEBI" id="CHEBI:57540"/>
    </cofactor>
</comment>